<gene>
    <name evidence="3" type="ORF">A3B50_00315</name>
</gene>
<dbReference type="AlphaFoldDB" id="A0A1F7J3M3"/>
<protein>
    <recommendedName>
        <fullName evidence="2">GIY-YIG domain-containing protein</fullName>
    </recommendedName>
</protein>
<dbReference type="Pfam" id="PF01541">
    <property type="entry name" value="GIY-YIG"/>
    <property type="match status" value="1"/>
</dbReference>
<evidence type="ECO:0000256" key="1">
    <source>
        <dbReference type="ARBA" id="ARBA00007435"/>
    </source>
</evidence>
<dbReference type="SUPFAM" id="SSF82771">
    <property type="entry name" value="GIY-YIG endonuclease"/>
    <property type="match status" value="1"/>
</dbReference>
<evidence type="ECO:0000259" key="2">
    <source>
        <dbReference type="PROSITE" id="PS50164"/>
    </source>
</evidence>
<accession>A0A1F7J3M3</accession>
<comment type="caution">
    <text evidence="3">The sequence shown here is derived from an EMBL/GenBank/DDBJ whole genome shotgun (WGS) entry which is preliminary data.</text>
</comment>
<name>A0A1F7J3M3_9BACT</name>
<evidence type="ECO:0000313" key="3">
    <source>
        <dbReference type="EMBL" id="OGK50213.1"/>
    </source>
</evidence>
<dbReference type="EMBL" id="MGAQ01000020">
    <property type="protein sequence ID" value="OGK50213.1"/>
    <property type="molecule type" value="Genomic_DNA"/>
</dbReference>
<evidence type="ECO:0000313" key="4">
    <source>
        <dbReference type="Proteomes" id="UP000178558"/>
    </source>
</evidence>
<organism evidence="3 4">
    <name type="scientific">Candidatus Roizmanbacteria bacterium RIFCSPLOWO2_01_FULL_40_42</name>
    <dbReference type="NCBI Taxonomy" id="1802066"/>
    <lineage>
        <taxon>Bacteria</taxon>
        <taxon>Candidatus Roizmaniibacteriota</taxon>
    </lineage>
</organism>
<dbReference type="PROSITE" id="PS50164">
    <property type="entry name" value="GIY_YIG"/>
    <property type="match status" value="1"/>
</dbReference>
<dbReference type="InterPro" id="IPR050190">
    <property type="entry name" value="UPF0213_domain"/>
</dbReference>
<dbReference type="InterPro" id="IPR035901">
    <property type="entry name" value="GIY-YIG_endonuc_sf"/>
</dbReference>
<dbReference type="Gene3D" id="3.40.1440.10">
    <property type="entry name" value="GIY-YIG endonuclease"/>
    <property type="match status" value="1"/>
</dbReference>
<dbReference type="Proteomes" id="UP000178558">
    <property type="component" value="Unassembled WGS sequence"/>
</dbReference>
<sequence length="83" mass="9967">MGKCAVYIIRTADNFLYTGASRHLPSRIRQHQLGIKSFIRNKKRPFKLVHVEYFQTFKEAVLREKEIKGWRREKKEKLFSSLL</sequence>
<dbReference type="PANTHER" id="PTHR34477">
    <property type="entry name" value="UPF0213 PROTEIN YHBQ"/>
    <property type="match status" value="1"/>
</dbReference>
<dbReference type="InterPro" id="IPR000305">
    <property type="entry name" value="GIY-YIG_endonuc"/>
</dbReference>
<feature type="domain" description="GIY-YIG" evidence="2">
    <location>
        <begin position="2"/>
        <end position="77"/>
    </location>
</feature>
<comment type="similarity">
    <text evidence="1">Belongs to the UPF0213 family.</text>
</comment>
<dbReference type="PANTHER" id="PTHR34477:SF1">
    <property type="entry name" value="UPF0213 PROTEIN YHBQ"/>
    <property type="match status" value="1"/>
</dbReference>
<reference evidence="3 4" key="1">
    <citation type="journal article" date="2016" name="Nat. Commun.">
        <title>Thousands of microbial genomes shed light on interconnected biogeochemical processes in an aquifer system.</title>
        <authorList>
            <person name="Anantharaman K."/>
            <person name="Brown C.T."/>
            <person name="Hug L.A."/>
            <person name="Sharon I."/>
            <person name="Castelle C.J."/>
            <person name="Probst A.J."/>
            <person name="Thomas B.C."/>
            <person name="Singh A."/>
            <person name="Wilkins M.J."/>
            <person name="Karaoz U."/>
            <person name="Brodie E.L."/>
            <person name="Williams K.H."/>
            <person name="Hubbard S.S."/>
            <person name="Banfield J.F."/>
        </authorList>
    </citation>
    <scope>NUCLEOTIDE SEQUENCE [LARGE SCALE GENOMIC DNA]</scope>
</reference>
<proteinExistence type="inferred from homology"/>